<dbReference type="EMBL" id="NOWI01000011">
    <property type="protein sequence ID" value="RFT42266.1"/>
    <property type="molecule type" value="Genomic_DNA"/>
</dbReference>
<evidence type="ECO:0000313" key="8">
    <source>
        <dbReference type="Proteomes" id="UP000259211"/>
    </source>
</evidence>
<evidence type="ECO:0000256" key="3">
    <source>
        <dbReference type="ARBA" id="ARBA00011233"/>
    </source>
</evidence>
<evidence type="ECO:0000256" key="5">
    <source>
        <dbReference type="ARBA" id="ARBA00023277"/>
    </source>
</evidence>
<protein>
    <submittedName>
        <fullName evidence="6 7">Aldolase</fullName>
    </submittedName>
</protein>
<comment type="subunit">
    <text evidence="3">Homotrimer.</text>
</comment>
<dbReference type="PANTHER" id="PTHR30246:SF1">
    <property type="entry name" value="2-DEHYDRO-3-DEOXY-6-PHOSPHOGALACTONATE ALDOLASE-RELATED"/>
    <property type="match status" value="1"/>
</dbReference>
<organism evidence="7 8">
    <name type="scientific">Cutibacterium avidum</name>
    <dbReference type="NCBI Taxonomy" id="33010"/>
    <lineage>
        <taxon>Bacteria</taxon>
        <taxon>Bacillati</taxon>
        <taxon>Actinomycetota</taxon>
        <taxon>Actinomycetes</taxon>
        <taxon>Propionibacteriales</taxon>
        <taxon>Propionibacteriaceae</taxon>
        <taxon>Cutibacterium</taxon>
    </lineage>
</organism>
<dbReference type="Gene3D" id="3.20.20.70">
    <property type="entry name" value="Aldolase class I"/>
    <property type="match status" value="1"/>
</dbReference>
<evidence type="ECO:0000256" key="1">
    <source>
        <dbReference type="ARBA" id="ARBA00004761"/>
    </source>
</evidence>
<reference evidence="6" key="2">
    <citation type="submission" date="2024-02" db="EMBL/GenBank/DDBJ databases">
        <title>Bacterial skin colonization with Propionibacterium avidum as a risk factor for Periprosthetic Joint Infections - a single-center prospective study.</title>
        <authorList>
            <person name="Achermann Y."/>
        </authorList>
    </citation>
    <scope>NUCLEOTIDE SEQUENCE</scope>
    <source>
        <strain evidence="6">PAVI-2017310195</strain>
    </source>
</reference>
<dbReference type="EMBL" id="JBAKUA010000019">
    <property type="protein sequence ID" value="MEH1547474.1"/>
    <property type="molecule type" value="Genomic_DNA"/>
</dbReference>
<dbReference type="InterPro" id="IPR013785">
    <property type="entry name" value="Aldolase_TIM"/>
</dbReference>
<evidence type="ECO:0000256" key="2">
    <source>
        <dbReference type="ARBA" id="ARBA00006906"/>
    </source>
</evidence>
<dbReference type="AlphaFoldDB" id="A0A3E2DA36"/>
<dbReference type="Pfam" id="PF01081">
    <property type="entry name" value="Aldolase"/>
    <property type="match status" value="1"/>
</dbReference>
<evidence type="ECO:0000313" key="6">
    <source>
        <dbReference type="EMBL" id="MEH1547474.1"/>
    </source>
</evidence>
<dbReference type="Proteomes" id="UP000259211">
    <property type="component" value="Unassembled WGS sequence"/>
</dbReference>
<comment type="pathway">
    <text evidence="1">Carbohydrate acid metabolism.</text>
</comment>
<dbReference type="RefSeq" id="WP_117189741.1">
    <property type="nucleotide sequence ID" value="NZ_JAHDTX010000017.1"/>
</dbReference>
<keyword evidence="4" id="KW-0456">Lyase</keyword>
<keyword evidence="5" id="KW-0119">Carbohydrate metabolism</keyword>
<gene>
    <name evidence="7" type="ORF">CHT91_11440</name>
    <name evidence="6" type="ORF">V7F78_10755</name>
</gene>
<reference evidence="7 8" key="1">
    <citation type="submission" date="2017-07" db="EMBL/GenBank/DDBJ databases">
        <authorList>
            <person name="Sun Z.S."/>
            <person name="Albrecht U."/>
            <person name="Echele G."/>
            <person name="Lee C.C."/>
        </authorList>
    </citation>
    <scope>NUCLEOTIDE SEQUENCE [LARGE SCALE GENOMIC DNA]</scope>
    <source>
        <strain evidence="7 8">P16-029</strain>
    </source>
</reference>
<comment type="similarity">
    <text evidence="2">Belongs to the KHG/KDPG aldolase family.</text>
</comment>
<accession>A0A3E2DA36</accession>
<name>A0A3E2DA36_9ACTN</name>
<proteinExistence type="inferred from homology"/>
<dbReference type="SUPFAM" id="SSF51569">
    <property type="entry name" value="Aldolase"/>
    <property type="match status" value="1"/>
</dbReference>
<dbReference type="PANTHER" id="PTHR30246">
    <property type="entry name" value="2-KETO-3-DEOXY-6-PHOSPHOGLUCONATE ALDOLASE"/>
    <property type="match status" value="1"/>
</dbReference>
<dbReference type="GO" id="GO:0016829">
    <property type="term" value="F:lyase activity"/>
    <property type="evidence" value="ECO:0007669"/>
    <property type="project" value="UniProtKB-KW"/>
</dbReference>
<dbReference type="CDD" id="cd00452">
    <property type="entry name" value="KDPG_aldolase"/>
    <property type="match status" value="1"/>
</dbReference>
<evidence type="ECO:0000313" key="7">
    <source>
        <dbReference type="EMBL" id="RFT42266.1"/>
    </source>
</evidence>
<comment type="caution">
    <text evidence="7">The sequence shown here is derived from an EMBL/GenBank/DDBJ whole genome shotgun (WGS) entry which is preliminary data.</text>
</comment>
<evidence type="ECO:0000256" key="4">
    <source>
        <dbReference type="ARBA" id="ARBA00023239"/>
    </source>
</evidence>
<dbReference type="InterPro" id="IPR000887">
    <property type="entry name" value="Aldlse_KDPG_KHG"/>
</dbReference>
<dbReference type="Proteomes" id="UP001309299">
    <property type="component" value="Unassembled WGS sequence"/>
</dbReference>
<sequence>MSAETDESGPIDAPSDGRLVFPNEVLSSKVIAVLPDVPASDLMAPIEAMIQEKVRVFTLPVADADRRRAVLKIYRRRAVIGVHGVMAVDDVQGLVNDRVAFALPVAATPDLLDALRQAGIPAAPDALTPTEVRAAWGAGADAVQVAPADMGSASYGDILTRMAPGAALIPRGGIGSYAMRRWLAAGALAVCLDDVLVGDACEDGVVSALRERCRSVLQVVADADA</sequence>